<dbReference type="GO" id="GO:0006888">
    <property type="term" value="P:endoplasmic reticulum to Golgi vesicle-mediated transport"/>
    <property type="evidence" value="ECO:0007669"/>
    <property type="project" value="TreeGrafter"/>
</dbReference>
<keyword evidence="3" id="KW-0175">Coiled coil</keyword>
<name>A0A9P3GQD8_9APHY</name>
<evidence type="ECO:0000256" key="4">
    <source>
        <dbReference type="SAM" id="MobiDB-lite"/>
    </source>
</evidence>
<dbReference type="GO" id="GO:0012507">
    <property type="term" value="C:ER to Golgi transport vesicle membrane"/>
    <property type="evidence" value="ECO:0007669"/>
    <property type="project" value="TreeGrafter"/>
</dbReference>
<sequence length="843" mass="92403">MDFLSQTYIALRGPQGAPQTAEDAIARLSDRLSPATLLADRRAAVLSLKGLARDWRADIGEKALPGLLEVLQNDAEVDADIGKAVLETLNILCEVNDDAPAPAKELSFKHTDKVLETEAATHKLFALLGDQSFYLRLAILQYLVTLLQNRRQVVQGYFLKAPVGPTTVIATLEEKREIIRTEALTMLQLLLSQSPDIQKILAFEGAFEKLFNIVTQEGGVEGGVTVRDALTCVDSLLRFNTSNQSYFRETPLPPVLPSLLLFPPSLPPHEPAPQNFALQFWDPPQKRANASLVVNIMGILVNSKGGSPEETFAFCRCFIELGLSSNAPSSLKTQALRLLPVNLNIPLPSMSITPYIPVPESNGEEWDRMEPASALDALVDLVLHGEFNGVLGAKRSRDSMELRGAALGVFQNFVQRGDIREAIVQAMVPPEGTAERPPITPLLQALIAPPVSPLDIAAVTSTHFSTLLFADLIRFSPRAKALARSIVPAPPSADSGNFFVPADGNAPPAPEPEPEEEEQQTLLQLLSEHLSLALLSRRRADTSEREAREWDRLIVGYLCLLIQWLWEDPLSVRDFLEAGALGMLVEPINQAPESDAMIPALCAFLLGVCYEFNHEPGEITRTTIYPILTRLGPDLLVGRITHLRDDDRFRAVGPDAFVLAPAPAAGAPAHPGNGDGEREAEVWFDWAFVDFWKSNYYTIQRGIATDPKAPPPSAGQNAETLALVASLRETVARQAQELDALRAQAQEVGTLRAKVAELSAQGDEAATLRTELEAAKTALASTQEQLRASEQTRQDVEKEQEDLLVLLDELNGKRRRDKERMRAAGMDVSEDEDEGDEDEDDEE</sequence>
<keyword evidence="8" id="KW-1185">Reference proteome</keyword>
<dbReference type="GO" id="GO:0048280">
    <property type="term" value="P:vesicle fusion with Golgi apparatus"/>
    <property type="evidence" value="ECO:0007669"/>
    <property type="project" value="InterPro"/>
</dbReference>
<feature type="domain" description="Vesicle tethering protein Uso1/P115-like head" evidence="5">
    <location>
        <begin position="369"/>
        <end position="703"/>
    </location>
</feature>
<protein>
    <submittedName>
        <fullName evidence="7">P115 like vesicle tethering protein</fullName>
    </submittedName>
</protein>
<evidence type="ECO:0000256" key="1">
    <source>
        <dbReference type="ARBA" id="ARBA00004555"/>
    </source>
</evidence>
<dbReference type="InterPro" id="IPR016024">
    <property type="entry name" value="ARM-type_fold"/>
</dbReference>
<feature type="domain" description="Uso1/p115-like vesicle tethering protein C-terminal" evidence="6">
    <location>
        <begin position="735"/>
        <end position="843"/>
    </location>
</feature>
<dbReference type="InterPro" id="IPR006955">
    <property type="entry name" value="Uso1_p115_C"/>
</dbReference>
<dbReference type="AlphaFoldDB" id="A0A9P3GQD8"/>
<dbReference type="SUPFAM" id="SSF48371">
    <property type="entry name" value="ARM repeat"/>
    <property type="match status" value="1"/>
</dbReference>
<evidence type="ECO:0000256" key="3">
    <source>
        <dbReference type="ARBA" id="ARBA00023054"/>
    </source>
</evidence>
<dbReference type="InterPro" id="IPR006953">
    <property type="entry name" value="Vesicle_Uso1_P115_head"/>
</dbReference>
<comment type="subcellular location">
    <subcellularLocation>
        <location evidence="1">Golgi apparatus</location>
    </subcellularLocation>
</comment>
<dbReference type="GO" id="GO:0005783">
    <property type="term" value="C:endoplasmic reticulum"/>
    <property type="evidence" value="ECO:0007669"/>
    <property type="project" value="TreeGrafter"/>
</dbReference>
<dbReference type="GO" id="GO:0000139">
    <property type="term" value="C:Golgi membrane"/>
    <property type="evidence" value="ECO:0007669"/>
    <property type="project" value="InterPro"/>
</dbReference>
<reference evidence="7 8" key="1">
    <citation type="submission" date="2021-08" db="EMBL/GenBank/DDBJ databases">
        <title>Draft Genome Sequence of Phanerochaete sordida strain YK-624.</title>
        <authorList>
            <person name="Mori T."/>
            <person name="Dohra H."/>
            <person name="Suzuki T."/>
            <person name="Kawagishi H."/>
            <person name="Hirai H."/>
        </authorList>
    </citation>
    <scope>NUCLEOTIDE SEQUENCE [LARGE SCALE GENOMIC DNA]</scope>
    <source>
        <strain evidence="7 8">YK-624</strain>
    </source>
</reference>
<gene>
    <name evidence="7" type="ORF">PsYK624_137700</name>
</gene>
<evidence type="ECO:0000259" key="6">
    <source>
        <dbReference type="Pfam" id="PF04871"/>
    </source>
</evidence>
<evidence type="ECO:0000313" key="8">
    <source>
        <dbReference type="Proteomes" id="UP000703269"/>
    </source>
</evidence>
<dbReference type="GO" id="GO:0048211">
    <property type="term" value="P:Golgi vesicle docking"/>
    <property type="evidence" value="ECO:0007669"/>
    <property type="project" value="TreeGrafter"/>
</dbReference>
<evidence type="ECO:0000313" key="7">
    <source>
        <dbReference type="EMBL" id="GJE97549.1"/>
    </source>
</evidence>
<dbReference type="InterPro" id="IPR011989">
    <property type="entry name" value="ARM-like"/>
</dbReference>
<organism evidence="7 8">
    <name type="scientific">Phanerochaete sordida</name>
    <dbReference type="NCBI Taxonomy" id="48140"/>
    <lineage>
        <taxon>Eukaryota</taxon>
        <taxon>Fungi</taxon>
        <taxon>Dikarya</taxon>
        <taxon>Basidiomycota</taxon>
        <taxon>Agaricomycotina</taxon>
        <taxon>Agaricomycetes</taxon>
        <taxon>Polyporales</taxon>
        <taxon>Phanerochaetaceae</taxon>
        <taxon>Phanerochaete</taxon>
    </lineage>
</organism>
<feature type="region of interest" description="Disordered" evidence="4">
    <location>
        <begin position="809"/>
        <end position="843"/>
    </location>
</feature>
<keyword evidence="2" id="KW-0333">Golgi apparatus</keyword>
<dbReference type="PANTHER" id="PTHR10013">
    <property type="entry name" value="GENERAL VESICULAR TRANSPORT FACTOR P115"/>
    <property type="match status" value="1"/>
</dbReference>
<dbReference type="PANTHER" id="PTHR10013:SF0">
    <property type="entry name" value="GENERAL VESICULAR TRANSPORT FACTOR P115"/>
    <property type="match status" value="1"/>
</dbReference>
<dbReference type="InterPro" id="IPR024095">
    <property type="entry name" value="Vesicle_P115"/>
</dbReference>
<dbReference type="Proteomes" id="UP000703269">
    <property type="component" value="Unassembled WGS sequence"/>
</dbReference>
<dbReference type="Pfam" id="PF04871">
    <property type="entry name" value="Uso1_p115_C"/>
    <property type="match status" value="1"/>
</dbReference>
<comment type="caution">
    <text evidence="7">The sequence shown here is derived from an EMBL/GenBank/DDBJ whole genome shotgun (WGS) entry which is preliminary data.</text>
</comment>
<proteinExistence type="predicted"/>
<accession>A0A9P3GQD8</accession>
<evidence type="ECO:0000259" key="5">
    <source>
        <dbReference type="Pfam" id="PF04869"/>
    </source>
</evidence>
<dbReference type="OrthoDB" id="198977at2759"/>
<dbReference type="EMBL" id="BPQB01000073">
    <property type="protein sequence ID" value="GJE97549.1"/>
    <property type="molecule type" value="Genomic_DNA"/>
</dbReference>
<dbReference type="GO" id="GO:0006886">
    <property type="term" value="P:intracellular protein transport"/>
    <property type="evidence" value="ECO:0007669"/>
    <property type="project" value="InterPro"/>
</dbReference>
<dbReference type="Pfam" id="PF04869">
    <property type="entry name" value="Uso1_p115_head"/>
    <property type="match status" value="1"/>
</dbReference>
<dbReference type="GO" id="GO:0005795">
    <property type="term" value="C:Golgi stack"/>
    <property type="evidence" value="ECO:0007669"/>
    <property type="project" value="TreeGrafter"/>
</dbReference>
<feature type="compositionally biased region" description="Acidic residues" evidence="4">
    <location>
        <begin position="828"/>
        <end position="843"/>
    </location>
</feature>
<dbReference type="Gene3D" id="1.25.10.10">
    <property type="entry name" value="Leucine-rich Repeat Variant"/>
    <property type="match status" value="1"/>
</dbReference>
<evidence type="ECO:0000256" key="2">
    <source>
        <dbReference type="ARBA" id="ARBA00023034"/>
    </source>
</evidence>